<organism evidence="4 5">
    <name type="scientific">Schistosoma bovis</name>
    <name type="common">Blood fluke</name>
    <dbReference type="NCBI Taxonomy" id="6184"/>
    <lineage>
        <taxon>Eukaryota</taxon>
        <taxon>Metazoa</taxon>
        <taxon>Spiralia</taxon>
        <taxon>Lophotrochozoa</taxon>
        <taxon>Platyhelminthes</taxon>
        <taxon>Trematoda</taxon>
        <taxon>Digenea</taxon>
        <taxon>Strigeidida</taxon>
        <taxon>Schistosomatoidea</taxon>
        <taxon>Schistosomatidae</taxon>
        <taxon>Schistosoma</taxon>
    </lineage>
</organism>
<keyword evidence="2 3" id="KW-0040">ANK repeat</keyword>
<dbReference type="STRING" id="6184.A0A430QUD4"/>
<feature type="non-terminal residue" evidence="4">
    <location>
        <position position="1"/>
    </location>
</feature>
<reference evidence="4 5" key="1">
    <citation type="journal article" date="2019" name="PLoS Pathog.">
        <title>Genome sequence of the bovine parasite Schistosoma bovis Tanzania.</title>
        <authorList>
            <person name="Oey H."/>
            <person name="Zakrzewski M."/>
            <person name="Gobert G."/>
            <person name="Gravermann K."/>
            <person name="Stoye J."/>
            <person name="Jones M."/>
            <person name="Mcmanus D."/>
            <person name="Krause L."/>
        </authorList>
    </citation>
    <scope>NUCLEOTIDE SEQUENCE [LARGE SCALE GENOMIC DNA]</scope>
    <source>
        <strain evidence="4 5">TAN1997</strain>
    </source>
</reference>
<evidence type="ECO:0000313" key="5">
    <source>
        <dbReference type="Proteomes" id="UP000290809"/>
    </source>
</evidence>
<feature type="repeat" description="ANK" evidence="3">
    <location>
        <begin position="117"/>
        <end position="149"/>
    </location>
</feature>
<dbReference type="PANTHER" id="PTHR24173:SF27">
    <property type="entry name" value="ANKYRIN REPEAT AND SOCS BOX PROTEIN 1"/>
    <property type="match status" value="1"/>
</dbReference>
<accession>A0A430QUD4</accession>
<proteinExistence type="predicted"/>
<gene>
    <name evidence="4" type="ORF">DC041_0013095</name>
</gene>
<keyword evidence="1" id="KW-0677">Repeat</keyword>
<dbReference type="AlphaFoldDB" id="A0A430QUD4"/>
<dbReference type="SUPFAM" id="SSF48403">
    <property type="entry name" value="Ankyrin repeat"/>
    <property type="match status" value="1"/>
</dbReference>
<comment type="caution">
    <text evidence="4">The sequence shown here is derived from an EMBL/GenBank/DDBJ whole genome shotgun (WGS) entry which is preliminary data.</text>
</comment>
<dbReference type="PROSITE" id="PS50297">
    <property type="entry name" value="ANK_REP_REGION"/>
    <property type="match status" value="1"/>
</dbReference>
<dbReference type="PROSITE" id="PS50088">
    <property type="entry name" value="ANK_REPEAT"/>
    <property type="match status" value="1"/>
</dbReference>
<evidence type="ECO:0000256" key="2">
    <source>
        <dbReference type="ARBA" id="ARBA00023043"/>
    </source>
</evidence>
<evidence type="ECO:0000256" key="3">
    <source>
        <dbReference type="PROSITE-ProRule" id="PRU00023"/>
    </source>
</evidence>
<dbReference type="PANTHER" id="PTHR24173">
    <property type="entry name" value="ANKYRIN REPEAT CONTAINING"/>
    <property type="match status" value="1"/>
</dbReference>
<protein>
    <submittedName>
        <fullName evidence="4">Uncharacterized protein</fullName>
    </submittedName>
</protein>
<dbReference type="Proteomes" id="UP000290809">
    <property type="component" value="Unassembled WGS sequence"/>
</dbReference>
<dbReference type="InterPro" id="IPR002110">
    <property type="entry name" value="Ankyrin_rpt"/>
</dbReference>
<evidence type="ECO:0000313" key="4">
    <source>
        <dbReference type="EMBL" id="RTG91315.1"/>
    </source>
</evidence>
<dbReference type="SMART" id="SM00248">
    <property type="entry name" value="ANK"/>
    <property type="match status" value="3"/>
</dbReference>
<dbReference type="Gene3D" id="1.25.40.20">
    <property type="entry name" value="Ankyrin repeat-containing domain"/>
    <property type="match status" value="1"/>
</dbReference>
<dbReference type="GO" id="GO:0000151">
    <property type="term" value="C:ubiquitin ligase complex"/>
    <property type="evidence" value="ECO:0007669"/>
    <property type="project" value="TreeGrafter"/>
</dbReference>
<evidence type="ECO:0000256" key="1">
    <source>
        <dbReference type="ARBA" id="ARBA00022737"/>
    </source>
</evidence>
<dbReference type="GO" id="GO:0006511">
    <property type="term" value="P:ubiquitin-dependent protein catabolic process"/>
    <property type="evidence" value="ECO:0007669"/>
    <property type="project" value="TreeGrafter"/>
</dbReference>
<dbReference type="InterPro" id="IPR036770">
    <property type="entry name" value="Ankyrin_rpt-contain_sf"/>
</dbReference>
<sequence>IISHSKDLQEVDLFANDIGDLAARQILEGILCRKDAKLPQIGVRLGHRINQDTFDMVRKLASGPKKKKEIILNNYTEQNYDYGWSFIQPFDLKYSYSVDIVKLLIYYGADVNLSGPDGRTALRAAAWAGNLETVKCLLDAGADVNKSDSEKRTALIAAAYMGHTDVLDVLLKAGELCFMYVYLSSHM</sequence>
<dbReference type="Pfam" id="PF12796">
    <property type="entry name" value="Ank_2"/>
    <property type="match status" value="1"/>
</dbReference>
<name>A0A430QUD4_SCHBO</name>
<dbReference type="EMBL" id="QMKO01000275">
    <property type="protein sequence ID" value="RTG91315.1"/>
    <property type="molecule type" value="Genomic_DNA"/>
</dbReference>
<keyword evidence="5" id="KW-1185">Reference proteome</keyword>